<dbReference type="PANTHER" id="PTHR23502:SF2">
    <property type="entry name" value="TRANSPORTER, PUTATIVE (AFU_ORTHOLOGUE AFUA_2G08910)-RELATED"/>
    <property type="match status" value="1"/>
</dbReference>
<accession>A0A1L7XQV2</accession>
<gene>
    <name evidence="8" type="ORF">PAC_17331</name>
</gene>
<feature type="transmembrane region" description="Helical" evidence="6">
    <location>
        <begin position="426"/>
        <end position="449"/>
    </location>
</feature>
<dbReference type="STRING" id="576137.A0A1L7XQV2"/>
<evidence type="ECO:0000256" key="5">
    <source>
        <dbReference type="SAM" id="MobiDB-lite"/>
    </source>
</evidence>
<keyword evidence="4 6" id="KW-0472">Membrane</keyword>
<name>A0A1L7XQV2_9HELO</name>
<evidence type="ECO:0000313" key="9">
    <source>
        <dbReference type="Proteomes" id="UP000184330"/>
    </source>
</evidence>
<feature type="transmembrane region" description="Helical" evidence="6">
    <location>
        <begin position="245"/>
        <end position="264"/>
    </location>
</feature>
<dbReference type="InterPro" id="IPR011701">
    <property type="entry name" value="MFS"/>
</dbReference>
<reference evidence="8 9" key="1">
    <citation type="submission" date="2016-03" db="EMBL/GenBank/DDBJ databases">
        <authorList>
            <person name="Ploux O."/>
        </authorList>
    </citation>
    <scope>NUCLEOTIDE SEQUENCE [LARGE SCALE GENOMIC DNA]</scope>
    <source>
        <strain evidence="8 9">UAMH 11012</strain>
    </source>
</reference>
<protein>
    <submittedName>
        <fullName evidence="8">Related to multidrug resistant protein</fullName>
    </submittedName>
</protein>
<evidence type="ECO:0000256" key="6">
    <source>
        <dbReference type="SAM" id="Phobius"/>
    </source>
</evidence>
<dbReference type="GO" id="GO:0005886">
    <property type="term" value="C:plasma membrane"/>
    <property type="evidence" value="ECO:0007669"/>
    <property type="project" value="TreeGrafter"/>
</dbReference>
<sequence length="540" mass="59037">MATSTQDFPNGAATNKELESPSGEYHENLDAGPTHGTYFNNTEGLSNDHRQYLIDRHGTLDLEPIPDMGDADPYNWPQWKASPPFPPHLTNLTLVAIHACMSTFTAAAIIPAYQTIAGDLGVSLQRTTYLTSLQICILGVAPLIWKPFSNAYGRRPLFLLSLICSLVGNIGCAKSPSYATMAVCRAIVAFFISPAAAIGSAVVTETFFKGERARWMGVWTLMVTLGVPLSPFIFGFVSYHVGYRWIYWILAMINGVQFLLYVFLGPETRYIRLGTSHPVSAIKTEYFNFGRIDPRPLTFRDFVHPLGLVKKPCIFIPAVAYAMTFLFGSVLITVELPQLFGEKFGFNAQQLGLQFLGIIIGSVIGEQLGGSLSDYWMNRKTRSQNGTRPAPEYRLWLSYAGYILTIIGVVVFLVQTQNAPQGHWNISPVIGIAIAGAGNQIVTTVLITYAVDSHLEESASIGVFITFVRQVWGFIGPFWFPDMFTSVGVAASAGVAAALVIGVSIFPTVGIQLLGKRFRGRKEESVSARTGSGTDVESKA</sequence>
<evidence type="ECO:0000256" key="1">
    <source>
        <dbReference type="ARBA" id="ARBA00004141"/>
    </source>
</evidence>
<keyword evidence="9" id="KW-1185">Reference proteome</keyword>
<dbReference type="Pfam" id="PF07690">
    <property type="entry name" value="MFS_1"/>
    <property type="match status" value="1"/>
</dbReference>
<feature type="compositionally biased region" description="Basic and acidic residues" evidence="5">
    <location>
        <begin position="16"/>
        <end position="29"/>
    </location>
</feature>
<feature type="transmembrane region" description="Helical" evidence="6">
    <location>
        <begin position="215"/>
        <end position="239"/>
    </location>
</feature>
<dbReference type="AlphaFoldDB" id="A0A1L7XQV2"/>
<evidence type="ECO:0000256" key="2">
    <source>
        <dbReference type="ARBA" id="ARBA00022692"/>
    </source>
</evidence>
<dbReference type="OrthoDB" id="2585655at2759"/>
<evidence type="ECO:0000256" key="4">
    <source>
        <dbReference type="ARBA" id="ARBA00023136"/>
    </source>
</evidence>
<organism evidence="8 9">
    <name type="scientific">Phialocephala subalpina</name>
    <dbReference type="NCBI Taxonomy" id="576137"/>
    <lineage>
        <taxon>Eukaryota</taxon>
        <taxon>Fungi</taxon>
        <taxon>Dikarya</taxon>
        <taxon>Ascomycota</taxon>
        <taxon>Pezizomycotina</taxon>
        <taxon>Leotiomycetes</taxon>
        <taxon>Helotiales</taxon>
        <taxon>Mollisiaceae</taxon>
        <taxon>Phialocephala</taxon>
        <taxon>Phialocephala fortinii species complex</taxon>
    </lineage>
</organism>
<dbReference type="Proteomes" id="UP000184330">
    <property type="component" value="Unassembled WGS sequence"/>
</dbReference>
<feature type="domain" description="Major facilitator superfamily (MFS) profile" evidence="7">
    <location>
        <begin position="91"/>
        <end position="510"/>
    </location>
</feature>
<dbReference type="SUPFAM" id="SSF103473">
    <property type="entry name" value="MFS general substrate transporter"/>
    <property type="match status" value="1"/>
</dbReference>
<evidence type="ECO:0000313" key="8">
    <source>
        <dbReference type="EMBL" id="CZR67432.1"/>
    </source>
</evidence>
<feature type="transmembrane region" description="Helical" evidence="6">
    <location>
        <begin position="393"/>
        <end position="414"/>
    </location>
</feature>
<dbReference type="EMBL" id="FJOG01000044">
    <property type="protein sequence ID" value="CZR67432.1"/>
    <property type="molecule type" value="Genomic_DNA"/>
</dbReference>
<feature type="transmembrane region" description="Helical" evidence="6">
    <location>
        <begin position="128"/>
        <end position="145"/>
    </location>
</feature>
<feature type="transmembrane region" description="Helical" evidence="6">
    <location>
        <begin position="486"/>
        <end position="514"/>
    </location>
</feature>
<dbReference type="GO" id="GO:0022857">
    <property type="term" value="F:transmembrane transporter activity"/>
    <property type="evidence" value="ECO:0007669"/>
    <property type="project" value="InterPro"/>
</dbReference>
<proteinExistence type="predicted"/>
<feature type="transmembrane region" description="Helical" evidence="6">
    <location>
        <begin position="352"/>
        <end position="372"/>
    </location>
</feature>
<keyword evidence="3 6" id="KW-1133">Transmembrane helix</keyword>
<dbReference type="Gene3D" id="1.20.1250.20">
    <property type="entry name" value="MFS general substrate transporter like domains"/>
    <property type="match status" value="1"/>
</dbReference>
<dbReference type="InterPro" id="IPR020846">
    <property type="entry name" value="MFS_dom"/>
</dbReference>
<comment type="subcellular location">
    <subcellularLocation>
        <location evidence="1">Membrane</location>
        <topology evidence="1">Multi-pass membrane protein</topology>
    </subcellularLocation>
</comment>
<feature type="transmembrane region" description="Helical" evidence="6">
    <location>
        <begin position="157"/>
        <end position="176"/>
    </location>
</feature>
<dbReference type="FunFam" id="1.20.1250.20:FF:000318">
    <property type="entry name" value="MFS multidrug transporter, putative"/>
    <property type="match status" value="1"/>
</dbReference>
<feature type="transmembrane region" description="Helical" evidence="6">
    <location>
        <begin position="92"/>
        <end position="116"/>
    </location>
</feature>
<feature type="region of interest" description="Disordered" evidence="5">
    <location>
        <begin position="1"/>
        <end position="42"/>
    </location>
</feature>
<evidence type="ECO:0000256" key="3">
    <source>
        <dbReference type="ARBA" id="ARBA00022989"/>
    </source>
</evidence>
<dbReference type="PANTHER" id="PTHR23502">
    <property type="entry name" value="MAJOR FACILITATOR SUPERFAMILY"/>
    <property type="match status" value="1"/>
</dbReference>
<feature type="transmembrane region" description="Helical" evidence="6">
    <location>
        <begin position="461"/>
        <end position="480"/>
    </location>
</feature>
<dbReference type="InterPro" id="IPR036259">
    <property type="entry name" value="MFS_trans_sf"/>
</dbReference>
<keyword evidence="2 6" id="KW-0812">Transmembrane</keyword>
<feature type="transmembrane region" description="Helical" evidence="6">
    <location>
        <begin position="182"/>
        <end position="203"/>
    </location>
</feature>
<feature type="transmembrane region" description="Helical" evidence="6">
    <location>
        <begin position="314"/>
        <end position="332"/>
    </location>
</feature>
<dbReference type="PROSITE" id="PS50850">
    <property type="entry name" value="MFS"/>
    <property type="match status" value="1"/>
</dbReference>
<evidence type="ECO:0000259" key="7">
    <source>
        <dbReference type="PROSITE" id="PS50850"/>
    </source>
</evidence>